<comment type="caution">
    <text evidence="1">The sequence shown here is derived from an EMBL/GenBank/DDBJ whole genome shotgun (WGS) entry which is preliminary data.</text>
</comment>
<evidence type="ECO:0000313" key="1">
    <source>
        <dbReference type="EMBL" id="ETO31131.1"/>
    </source>
</evidence>
<protein>
    <submittedName>
        <fullName evidence="1">Uncharacterized protein</fullName>
    </submittedName>
</protein>
<name>X6NYR7_RETFI</name>
<reference evidence="1 2" key="1">
    <citation type="journal article" date="2013" name="Curr. Biol.">
        <title>The Genome of the Foraminiferan Reticulomyxa filosa.</title>
        <authorList>
            <person name="Glockner G."/>
            <person name="Hulsmann N."/>
            <person name="Schleicher M."/>
            <person name="Noegel A.A."/>
            <person name="Eichinger L."/>
            <person name="Gallinger C."/>
            <person name="Pawlowski J."/>
            <person name="Sierra R."/>
            <person name="Euteneuer U."/>
            <person name="Pillet L."/>
            <person name="Moustafa A."/>
            <person name="Platzer M."/>
            <person name="Groth M."/>
            <person name="Szafranski K."/>
            <person name="Schliwa M."/>
        </authorList>
    </citation>
    <scope>NUCLEOTIDE SEQUENCE [LARGE SCALE GENOMIC DNA]</scope>
</reference>
<dbReference type="Proteomes" id="UP000023152">
    <property type="component" value="Unassembled WGS sequence"/>
</dbReference>
<accession>X6NYR7</accession>
<organism evidence="1 2">
    <name type="scientific">Reticulomyxa filosa</name>
    <dbReference type="NCBI Taxonomy" id="46433"/>
    <lineage>
        <taxon>Eukaryota</taxon>
        <taxon>Sar</taxon>
        <taxon>Rhizaria</taxon>
        <taxon>Retaria</taxon>
        <taxon>Foraminifera</taxon>
        <taxon>Monothalamids</taxon>
        <taxon>Reticulomyxidae</taxon>
        <taxon>Reticulomyxa</taxon>
    </lineage>
</organism>
<keyword evidence="2" id="KW-1185">Reference proteome</keyword>
<evidence type="ECO:0000313" key="2">
    <source>
        <dbReference type="Proteomes" id="UP000023152"/>
    </source>
</evidence>
<gene>
    <name evidence="1" type="ORF">RFI_05989</name>
</gene>
<sequence length="68" mass="8031">MIHMEDEKNKNLKHIIKNFKIDMMKYINHHHNACIKAFEENEKKNSMSCSINCHDTEENICSLILIAT</sequence>
<dbReference type="AlphaFoldDB" id="X6NYR7"/>
<proteinExistence type="predicted"/>
<dbReference type="EMBL" id="ASPP01005115">
    <property type="protein sequence ID" value="ETO31131.1"/>
    <property type="molecule type" value="Genomic_DNA"/>
</dbReference>